<organism evidence="1">
    <name type="scientific">Arundo donax</name>
    <name type="common">Giant reed</name>
    <name type="synonym">Donax arundinaceus</name>
    <dbReference type="NCBI Taxonomy" id="35708"/>
    <lineage>
        <taxon>Eukaryota</taxon>
        <taxon>Viridiplantae</taxon>
        <taxon>Streptophyta</taxon>
        <taxon>Embryophyta</taxon>
        <taxon>Tracheophyta</taxon>
        <taxon>Spermatophyta</taxon>
        <taxon>Magnoliopsida</taxon>
        <taxon>Liliopsida</taxon>
        <taxon>Poales</taxon>
        <taxon>Poaceae</taxon>
        <taxon>PACMAD clade</taxon>
        <taxon>Arundinoideae</taxon>
        <taxon>Arundineae</taxon>
        <taxon>Arundo</taxon>
    </lineage>
</organism>
<proteinExistence type="predicted"/>
<name>A0A0A9BSW0_ARUDO</name>
<dbReference type="EMBL" id="GBRH01235528">
    <property type="protein sequence ID" value="JAD62367.1"/>
    <property type="molecule type" value="Transcribed_RNA"/>
</dbReference>
<reference evidence="1" key="2">
    <citation type="journal article" date="2015" name="Data Brief">
        <title>Shoot transcriptome of the giant reed, Arundo donax.</title>
        <authorList>
            <person name="Barrero R.A."/>
            <person name="Guerrero F.D."/>
            <person name="Moolhuijzen P."/>
            <person name="Goolsby J.A."/>
            <person name="Tidwell J."/>
            <person name="Bellgard S.E."/>
            <person name="Bellgard M.I."/>
        </authorList>
    </citation>
    <scope>NUCLEOTIDE SEQUENCE</scope>
    <source>
        <tissue evidence="1">Shoot tissue taken approximately 20 cm above the soil surface</tissue>
    </source>
</reference>
<dbReference type="AlphaFoldDB" id="A0A0A9BSW0"/>
<protein>
    <submittedName>
        <fullName evidence="1">Uncharacterized protein</fullName>
    </submittedName>
</protein>
<reference evidence="1" key="1">
    <citation type="submission" date="2014-09" db="EMBL/GenBank/DDBJ databases">
        <authorList>
            <person name="Magalhaes I.L.F."/>
            <person name="Oliveira U."/>
            <person name="Santos F.R."/>
            <person name="Vidigal T.H.D.A."/>
            <person name="Brescovit A.D."/>
            <person name="Santos A.J."/>
        </authorList>
    </citation>
    <scope>NUCLEOTIDE SEQUENCE</scope>
    <source>
        <tissue evidence="1">Shoot tissue taken approximately 20 cm above the soil surface</tissue>
    </source>
</reference>
<accession>A0A0A9BSW0</accession>
<evidence type="ECO:0000313" key="1">
    <source>
        <dbReference type="EMBL" id="JAD62367.1"/>
    </source>
</evidence>
<sequence length="124" mass="13619">MPIQLQVAAMLACNRHISVDKDRLITNLAVSLHTKHHQEIKKKRNRKEKKKYCKLHPAPFNPWPCPSAWTVLAASSSRRLQPACSTTCLCASLAWQASARGAPLTPALSLRLAAASMARASHSV</sequence>